<gene>
    <name evidence="2" type="ORF">AX018_102142</name>
</gene>
<dbReference type="InterPro" id="IPR022500">
    <property type="entry name" value="PRTRC_ThiF"/>
</dbReference>
<feature type="domain" description="THIF-type NAD/FAD binding fold" evidence="1">
    <location>
        <begin position="32"/>
        <end position="223"/>
    </location>
</feature>
<dbReference type="GO" id="GO:0008641">
    <property type="term" value="F:ubiquitin-like modifier activating enzyme activity"/>
    <property type="evidence" value="ECO:0007669"/>
    <property type="project" value="InterPro"/>
</dbReference>
<accession>A0A328ZFB9</accession>
<dbReference type="SUPFAM" id="SSF69572">
    <property type="entry name" value="Activating enzymes of the ubiquitin-like proteins"/>
    <property type="match status" value="1"/>
</dbReference>
<dbReference type="InterPro" id="IPR035985">
    <property type="entry name" value="Ubiquitin-activating_enz"/>
</dbReference>
<dbReference type="CDD" id="cd01483">
    <property type="entry name" value="E1_enzyme_family"/>
    <property type="match status" value="1"/>
</dbReference>
<name>A0A328ZFB9_9BURK</name>
<evidence type="ECO:0000259" key="1">
    <source>
        <dbReference type="Pfam" id="PF00899"/>
    </source>
</evidence>
<organism evidence="2 3">
    <name type="scientific">Paracidovorax anthurii</name>
    <dbReference type="NCBI Taxonomy" id="78229"/>
    <lineage>
        <taxon>Bacteria</taxon>
        <taxon>Pseudomonadati</taxon>
        <taxon>Pseudomonadota</taxon>
        <taxon>Betaproteobacteria</taxon>
        <taxon>Burkholderiales</taxon>
        <taxon>Comamonadaceae</taxon>
        <taxon>Paracidovorax</taxon>
    </lineage>
</organism>
<dbReference type="Gene3D" id="3.40.50.720">
    <property type="entry name" value="NAD(P)-binding Rossmann-like Domain"/>
    <property type="match status" value="1"/>
</dbReference>
<dbReference type="AlphaFoldDB" id="A0A328ZFB9"/>
<dbReference type="Proteomes" id="UP000248856">
    <property type="component" value="Unassembled WGS sequence"/>
</dbReference>
<dbReference type="NCBIfam" id="TIGR03736">
    <property type="entry name" value="PRTRC_ThiF"/>
    <property type="match status" value="1"/>
</dbReference>
<reference evidence="2 3" key="1">
    <citation type="submission" date="2018-06" db="EMBL/GenBank/DDBJ databases">
        <title>Genomic Encyclopedia of Archaeal and Bacterial Type Strains, Phase II (KMG-II): from individual species to whole genera.</title>
        <authorList>
            <person name="Goeker M."/>
        </authorList>
    </citation>
    <scope>NUCLEOTIDE SEQUENCE [LARGE SCALE GENOMIC DNA]</scope>
    <source>
        <strain evidence="2 3">CFPB 3232</strain>
    </source>
</reference>
<protein>
    <submittedName>
        <fullName evidence="2">PRTRC genetic system ThiF family protein</fullName>
    </submittedName>
</protein>
<keyword evidence="3" id="KW-1185">Reference proteome</keyword>
<dbReference type="EMBL" id="QLTA01000021">
    <property type="protein sequence ID" value="RAR81026.1"/>
    <property type="molecule type" value="Genomic_DNA"/>
</dbReference>
<sequence length="298" mass="32727">MNASRTARDWSQDIELEALVEHLIHPKLLGHRVSVHLVGVGGNGAQMAACLARLDIAMRALGHPYGLHVTAFDADRVSEANVGRQLYSAADIGRHKALVTIHRLNQFYGLDWEAHPMRYEDYVHGERVSAGADLLISCVDSRSARGLLHRIAWRESSQYGYWLDLGNTEATAQVVLGEPLGGAAFLPRTLGPRLPCVTELFPELLDDAAPEDNQPSCSVRMSLASQGLFVNDVAVRFAAQLLYELFSQGRLSAHGVVINLQSKRSGPIEVDPRTWARFGFVLQDEVPVARDAETLTEG</sequence>
<dbReference type="InterPro" id="IPR000594">
    <property type="entry name" value="ThiF_NAD_FAD-bd"/>
</dbReference>
<comment type="caution">
    <text evidence="2">The sequence shown here is derived from an EMBL/GenBank/DDBJ whole genome shotgun (WGS) entry which is preliminary data.</text>
</comment>
<evidence type="ECO:0000313" key="3">
    <source>
        <dbReference type="Proteomes" id="UP000248856"/>
    </source>
</evidence>
<evidence type="ECO:0000313" key="2">
    <source>
        <dbReference type="EMBL" id="RAR81026.1"/>
    </source>
</evidence>
<dbReference type="Pfam" id="PF00899">
    <property type="entry name" value="ThiF"/>
    <property type="match status" value="1"/>
</dbReference>
<proteinExistence type="predicted"/>